<dbReference type="OMA" id="GTYKQFR"/>
<dbReference type="EMBL" id="JH921433">
    <property type="protein sequence ID" value="EKD18422.1"/>
    <property type="molecule type" value="Genomic_DNA"/>
</dbReference>
<reference evidence="5 6" key="1">
    <citation type="journal article" date="2012" name="BMC Genomics">
        <title>Sequencing the genome of Marssonina brunnea reveals fungus-poplar co-evolution.</title>
        <authorList>
            <person name="Zhu S."/>
            <person name="Cao Y.-Z."/>
            <person name="Jiang C."/>
            <person name="Tan B.-Y."/>
            <person name="Wang Z."/>
            <person name="Feng S."/>
            <person name="Zhang L."/>
            <person name="Su X.-H."/>
            <person name="Brejova B."/>
            <person name="Vinar T."/>
            <person name="Xu M."/>
            <person name="Wang M.-X."/>
            <person name="Zhang S.-G."/>
            <person name="Huang M.-R."/>
            <person name="Wu R."/>
            <person name="Zhou Y."/>
        </authorList>
    </citation>
    <scope>NUCLEOTIDE SEQUENCE [LARGE SCALE GENOMIC DNA]</scope>
    <source>
        <strain evidence="5 6">MB_m1</strain>
    </source>
</reference>
<dbReference type="PANTHER" id="PTHR15350:SF5">
    <property type="entry name" value="COP9 SIGNALOSOME COMPLEX SUBUNIT 7"/>
    <property type="match status" value="1"/>
</dbReference>
<dbReference type="eggNOG" id="KOG3250">
    <property type="taxonomic scope" value="Eukaryota"/>
</dbReference>
<dbReference type="Pfam" id="PF22061">
    <property type="entry name" value="CSN7_HB_subdom"/>
    <property type="match status" value="1"/>
</dbReference>
<evidence type="ECO:0000313" key="6">
    <source>
        <dbReference type="Proteomes" id="UP000006753"/>
    </source>
</evidence>
<dbReference type="InParanoid" id="K1X0B3"/>
<evidence type="ECO:0000256" key="2">
    <source>
        <dbReference type="ARBA" id="ARBA00022790"/>
    </source>
</evidence>
<dbReference type="STRING" id="1072389.K1X0B3"/>
<sequence length="303" mass="32500">MEQIKATNALAPFLALTKTANSPRAAANLIESATSAPNTFIFAELLQAPNIQALSSSPDHAPSLALLKIFSYGTYADYLISQTTPPLPKLNAAQTQKLRQLSFLTLAKNQSDLSYKNLLLALGLETPRELEDLVISAIYAGLISATLDPYHQNVAVSSVSPLRDLQPNSVPAMLSTLNEWSARCVSTLADLEKQIASIKAEALKRHKEDAEWQTTLEKLMDGKLEEKKGQATSFDEGEKGVKGSIFQTTGRKFGGLTSKRGNDGLGGNGGDDSMDVDSDENEEKSSRASKKRGFGLGGLGGKK</sequence>
<comment type="similarity">
    <text evidence="1">Belongs to the CSN7/EIF3M family. CSN7 subfamily.</text>
</comment>
<keyword evidence="6" id="KW-1185">Reference proteome</keyword>
<evidence type="ECO:0000256" key="1">
    <source>
        <dbReference type="ARBA" id="ARBA00008482"/>
    </source>
</evidence>
<feature type="compositionally biased region" description="Gly residues" evidence="3">
    <location>
        <begin position="294"/>
        <end position="303"/>
    </location>
</feature>
<dbReference type="GO" id="GO:0008180">
    <property type="term" value="C:COP9 signalosome"/>
    <property type="evidence" value="ECO:0007669"/>
    <property type="project" value="UniProtKB-KW"/>
</dbReference>
<dbReference type="PROSITE" id="PS50250">
    <property type="entry name" value="PCI"/>
    <property type="match status" value="1"/>
</dbReference>
<dbReference type="Proteomes" id="UP000006753">
    <property type="component" value="Unassembled WGS sequence"/>
</dbReference>
<proteinExistence type="inferred from homology"/>
<feature type="domain" description="PCI" evidence="4">
    <location>
        <begin position="1"/>
        <end position="161"/>
    </location>
</feature>
<dbReference type="OrthoDB" id="10265275at2759"/>
<keyword evidence="2" id="KW-0736">Signalosome</keyword>
<protein>
    <submittedName>
        <fullName evidence="5">PCI domain-containing protein</fullName>
    </submittedName>
</protein>
<dbReference type="AlphaFoldDB" id="K1X0B3"/>
<accession>K1X0B3</accession>
<name>K1X0B3_MARBU</name>
<evidence type="ECO:0000256" key="3">
    <source>
        <dbReference type="SAM" id="MobiDB-lite"/>
    </source>
</evidence>
<dbReference type="KEGG" id="mbe:MBM_03415"/>
<organism evidence="5 6">
    <name type="scientific">Marssonina brunnea f. sp. multigermtubi (strain MB_m1)</name>
    <name type="common">Marssonina leaf spot fungus</name>
    <dbReference type="NCBI Taxonomy" id="1072389"/>
    <lineage>
        <taxon>Eukaryota</taxon>
        <taxon>Fungi</taxon>
        <taxon>Dikarya</taxon>
        <taxon>Ascomycota</taxon>
        <taxon>Pezizomycotina</taxon>
        <taxon>Leotiomycetes</taxon>
        <taxon>Helotiales</taxon>
        <taxon>Drepanopezizaceae</taxon>
        <taxon>Drepanopeziza</taxon>
    </lineage>
</organism>
<dbReference type="InterPro" id="IPR045237">
    <property type="entry name" value="COPS7/eIF3m"/>
</dbReference>
<dbReference type="SMART" id="SM00088">
    <property type="entry name" value="PINT"/>
    <property type="match status" value="1"/>
</dbReference>
<dbReference type="InterPro" id="IPR000717">
    <property type="entry name" value="PCI_dom"/>
</dbReference>
<dbReference type="PANTHER" id="PTHR15350">
    <property type="entry name" value="COP9 SIGNALOSOME COMPLEX SUBUNIT 7/DENDRITIC CELL PROTEIN GA17"/>
    <property type="match status" value="1"/>
</dbReference>
<dbReference type="GeneID" id="18759350"/>
<gene>
    <name evidence="5" type="ORF">MBM_03415</name>
</gene>
<feature type="region of interest" description="Disordered" evidence="3">
    <location>
        <begin position="228"/>
        <end position="303"/>
    </location>
</feature>
<feature type="compositionally biased region" description="Acidic residues" evidence="3">
    <location>
        <begin position="272"/>
        <end position="282"/>
    </location>
</feature>
<dbReference type="HOGENOM" id="CLU_054426_0_0_1"/>
<evidence type="ECO:0000313" key="5">
    <source>
        <dbReference type="EMBL" id="EKD18422.1"/>
    </source>
</evidence>
<evidence type="ECO:0000259" key="4">
    <source>
        <dbReference type="PROSITE" id="PS50250"/>
    </source>
</evidence>
<dbReference type="Pfam" id="PF01399">
    <property type="entry name" value="PCI"/>
    <property type="match status" value="1"/>
</dbReference>